<dbReference type="Proteomes" id="UP000007494">
    <property type="component" value="Chromosome III"/>
</dbReference>
<dbReference type="EMBL" id="LN714477">
    <property type="protein sequence ID" value="CEL64907.1"/>
    <property type="molecule type" value="Genomic_DNA"/>
</dbReference>
<dbReference type="RefSeq" id="XP_003880336.1">
    <property type="nucleotide sequence ID" value="XM_003880287.1"/>
</dbReference>
<feature type="compositionally biased region" description="Basic residues" evidence="1">
    <location>
        <begin position="263"/>
        <end position="276"/>
    </location>
</feature>
<proteinExistence type="predicted"/>
<sequence>MHNTRRWFHHQIWNAITKRNWSFVDSLFTQFLQCGFYYDEVTYTLKLFSALLSHRSPSENAMLVLEEMKMAKMHPAIVRMNEGLLLSYFELGEIFCLPPASVCQNLCRVTWQAAVKLHRQRKHRLKRYLEALPPNVLLSLTQADVAQLLSKNEEELLLLPASHGPVGEMDLLLEGSDEDEDSEPEEIDEFGALPGLNEPEGHLFPPFPSEPTPFVPGSFLTRSAEDLHTGRLARLREASAPSPSVSPCSSDHARSSEPEHRVCGRRKRGRNRQIPT</sequence>
<dbReference type="OMA" id="EPEHRVC"/>
<reference evidence="2" key="1">
    <citation type="submission" date="2011-02" db="EMBL/GenBank/DDBJ databases">
        <authorList>
            <person name="Aslett M."/>
        </authorList>
    </citation>
    <scope>NUCLEOTIDE SEQUENCE</scope>
    <source>
        <strain evidence="2">Liverpool</strain>
    </source>
</reference>
<evidence type="ECO:0000313" key="2">
    <source>
        <dbReference type="EMBL" id="CBZ50302.1"/>
    </source>
</evidence>
<name>F0V977_NEOCL</name>
<dbReference type="OrthoDB" id="359249at2759"/>
<reference evidence="3" key="4">
    <citation type="journal article" date="2015" name="PLoS ONE">
        <title>Comprehensive Evaluation of Toxoplasma gondii VEG and Neospora caninum LIV Genomes with Tachyzoite Stage Transcriptome and Proteome Defines Novel Transcript Features.</title>
        <authorList>
            <person name="Ramaprasad A."/>
            <person name="Mourier T."/>
            <person name="Naeem R."/>
            <person name="Malas T.B."/>
            <person name="Moussa E."/>
            <person name="Panigrahi A."/>
            <person name="Vermont S.J."/>
            <person name="Otto T.D."/>
            <person name="Wastling J."/>
            <person name="Pain A."/>
        </authorList>
    </citation>
    <scope>NUCLEOTIDE SEQUENCE</scope>
    <source>
        <strain evidence="3">Liverpool</strain>
    </source>
</reference>
<organism evidence="2 4">
    <name type="scientific">Neospora caninum (strain Liverpool)</name>
    <dbReference type="NCBI Taxonomy" id="572307"/>
    <lineage>
        <taxon>Eukaryota</taxon>
        <taxon>Sar</taxon>
        <taxon>Alveolata</taxon>
        <taxon>Apicomplexa</taxon>
        <taxon>Conoidasida</taxon>
        <taxon>Coccidia</taxon>
        <taxon>Eucoccidiorida</taxon>
        <taxon>Eimeriorina</taxon>
        <taxon>Sarcocystidae</taxon>
        <taxon>Neospora</taxon>
    </lineage>
</organism>
<evidence type="ECO:0000256" key="1">
    <source>
        <dbReference type="SAM" id="MobiDB-lite"/>
    </source>
</evidence>
<dbReference type="GeneID" id="13441328"/>
<keyword evidence="4" id="KW-1185">Reference proteome</keyword>
<accession>F0V977</accession>
<gene>
    <name evidence="3" type="ORF">BN1204_007760</name>
    <name evidence="2" type="ORF">NCLIV_007760</name>
</gene>
<dbReference type="InParanoid" id="F0V977"/>
<feature type="compositionally biased region" description="Pro residues" evidence="1">
    <location>
        <begin position="205"/>
        <end position="214"/>
    </location>
</feature>
<dbReference type="EMBL" id="FR823383">
    <property type="protein sequence ID" value="CBZ50302.1"/>
    <property type="molecule type" value="Genomic_DNA"/>
</dbReference>
<feature type="compositionally biased region" description="Basic and acidic residues" evidence="1">
    <location>
        <begin position="251"/>
        <end position="262"/>
    </location>
</feature>
<feature type="compositionally biased region" description="Acidic residues" evidence="1">
    <location>
        <begin position="176"/>
        <end position="189"/>
    </location>
</feature>
<feature type="compositionally biased region" description="Low complexity" evidence="1">
    <location>
        <begin position="238"/>
        <end position="250"/>
    </location>
</feature>
<feature type="region of interest" description="Disordered" evidence="1">
    <location>
        <begin position="235"/>
        <end position="276"/>
    </location>
</feature>
<dbReference type="AlphaFoldDB" id="F0V977"/>
<dbReference type="FunCoup" id="F0V977">
    <property type="interactions" value="14"/>
</dbReference>
<protein>
    <submittedName>
        <fullName evidence="2">Uncharacterized protein</fullName>
    </submittedName>
</protein>
<evidence type="ECO:0000313" key="4">
    <source>
        <dbReference type="Proteomes" id="UP000007494"/>
    </source>
</evidence>
<feature type="region of interest" description="Disordered" evidence="1">
    <location>
        <begin position="176"/>
        <end position="219"/>
    </location>
</feature>
<reference evidence="2" key="2">
    <citation type="submission" date="2011-03" db="EMBL/GenBank/DDBJ databases">
        <title>Comparative genomics and transcriptomics of Neospora caninum and Toxoplasma gondii.</title>
        <authorList>
            <person name="Reid A.J."/>
            <person name="Sohal A."/>
            <person name="Harris D."/>
            <person name="Quail M."/>
            <person name="Sanders M."/>
            <person name="Berriman M."/>
            <person name="Wastling J.M."/>
            <person name="Pain A."/>
        </authorList>
    </citation>
    <scope>NUCLEOTIDE SEQUENCE</scope>
    <source>
        <strain evidence="2">Liverpool</strain>
    </source>
</reference>
<dbReference type="VEuPathDB" id="ToxoDB:NCLIV_007760"/>
<dbReference type="eggNOG" id="ENOG502SSFA">
    <property type="taxonomic scope" value="Eukaryota"/>
</dbReference>
<reference evidence="4" key="3">
    <citation type="journal article" date="2012" name="PLoS Pathog.">
        <title>Comparative genomics of the apicomplexan parasites Toxoplasma gondii and Neospora caninum: Coccidia differing in host range and transmission strategy.</title>
        <authorList>
            <person name="Reid A.J."/>
            <person name="Vermont S.J."/>
            <person name="Cotton J.A."/>
            <person name="Harris D."/>
            <person name="Hill-Cawthorne G.A."/>
            <person name="Konen-Waisman S."/>
            <person name="Latham S.M."/>
            <person name="Mourier T."/>
            <person name="Norton R."/>
            <person name="Quail M.A."/>
            <person name="Sanders M."/>
            <person name="Shanmugam D."/>
            <person name="Sohal A."/>
            <person name="Wasmuth J.D."/>
            <person name="Brunk B."/>
            <person name="Grigg M.E."/>
            <person name="Howard J.C."/>
            <person name="Parkinson J."/>
            <person name="Roos D.S."/>
            <person name="Trees A.J."/>
            <person name="Berriman M."/>
            <person name="Pain A."/>
            <person name="Wastling J.M."/>
        </authorList>
    </citation>
    <scope>NUCLEOTIDE SEQUENCE [LARGE SCALE GENOMIC DNA]</scope>
    <source>
        <strain evidence="4">Liverpool</strain>
    </source>
</reference>
<evidence type="ECO:0000313" key="3">
    <source>
        <dbReference type="EMBL" id="CEL64907.1"/>
    </source>
</evidence>